<dbReference type="Pfam" id="PF00122">
    <property type="entry name" value="E1-E2_ATPase"/>
    <property type="match status" value="1"/>
</dbReference>
<dbReference type="InterPro" id="IPR001757">
    <property type="entry name" value="P_typ_ATPase"/>
</dbReference>
<proteinExistence type="inferred from homology"/>
<dbReference type="PRINTS" id="PR00119">
    <property type="entry name" value="CATATPASE"/>
</dbReference>
<dbReference type="GO" id="GO:0016887">
    <property type="term" value="F:ATP hydrolysis activity"/>
    <property type="evidence" value="ECO:0007669"/>
    <property type="project" value="InterPro"/>
</dbReference>
<dbReference type="InterPro" id="IPR018303">
    <property type="entry name" value="ATPase_P-typ_P_site"/>
</dbReference>
<keyword evidence="5 10" id="KW-0547">Nucleotide-binding</keyword>
<geneLocation type="plastid" evidence="12"/>
<protein>
    <submittedName>
        <fullName evidence="12">Putative P-type ATPase transporter for copper</fullName>
    </submittedName>
</protein>
<sequence>MILELTMNNSSINIPNPPVKSILLEIGGMKCGGCVQVVEQRLMKLSGVQEVSVNFLNRVAWVEVDQELVKSRQDIDEFNSILIKNLSEIGFIARLRNDNLMATSNFPSQIQNNWWQRWRQLIMALTLLVFSVIGHLANIFPHSLLSSLWFHAMLASLALLGPGREILVRGFQAAIFKRPSMDTLVSLGVMSAYIASLVAWIWPQVGWQCFFNEPVMLLGFVLLGHFLEERARFRTGYALKQMALLQPQTALLVLKPGIVRSVPVDNLIIGDQVQILAGDRIPVDGTVIDGISAVDVSSLTGEPLPLEAVPNTKLSAGSLNLEATLIIEVEKAGSTTDLARIVRLVERAQARKAPIQSLADRVAGKFSIAILILATITFLFWWRVGSYIWPHVMLSAPSVHTHGIHQALGSGAETPFALGLQLAIAVLVVACPCALGLATPTVITVASGLAARRGWLFRGGDVIETAAQIKHIIFDKTGTLTLGKPMVSSIELMPRDNNKSDTSGEKFVYTIEEVLSMAASLEQQSRHPLAHALLHESQRLGIALTKPLDCRVEIGSGVEGYLENTRGLCRVGRPEWLSSVGVYLDPNVIDRLSHLRDQGASILAISLNKSLLALITVEDQVRQDAVQALNKLKQMGLSIGVLSGDGQRAVENLGQYLNLTNSDLAWELLPRQKLEHILLHHQYIGLIAMVGDGINDAPALAAADLGIAVGTGTQIAQDSADLVILGDRLIDVALVIEFSRRTMNKVRQNLIWAFGYNLIALPLAAGLLLPYNGILLSPPWAALLMAFSSITVVLNALILDTPR</sequence>
<dbReference type="GO" id="GO:0016020">
    <property type="term" value="C:membrane"/>
    <property type="evidence" value="ECO:0007669"/>
    <property type="project" value="UniProtKB-SubCell"/>
</dbReference>
<dbReference type="Gene3D" id="3.40.50.1000">
    <property type="entry name" value="HAD superfamily/HAD-like"/>
    <property type="match status" value="1"/>
</dbReference>
<feature type="transmembrane region" description="Helical" evidence="10">
    <location>
        <begin position="209"/>
        <end position="227"/>
    </location>
</feature>
<dbReference type="SFLD" id="SFLDS00003">
    <property type="entry name" value="Haloacid_Dehalogenase"/>
    <property type="match status" value="1"/>
</dbReference>
<evidence type="ECO:0000256" key="3">
    <source>
        <dbReference type="ARBA" id="ARBA00022692"/>
    </source>
</evidence>
<dbReference type="CDD" id="cd02079">
    <property type="entry name" value="P-type_ATPase_HM"/>
    <property type="match status" value="1"/>
</dbReference>
<dbReference type="InterPro" id="IPR008250">
    <property type="entry name" value="ATPase_P-typ_transduc_dom_A_sf"/>
</dbReference>
<dbReference type="SFLD" id="SFLDF00027">
    <property type="entry name" value="p-type_atpase"/>
    <property type="match status" value="1"/>
</dbReference>
<evidence type="ECO:0000256" key="9">
    <source>
        <dbReference type="ARBA" id="ARBA00023136"/>
    </source>
</evidence>
<evidence type="ECO:0000256" key="7">
    <source>
        <dbReference type="ARBA" id="ARBA00022967"/>
    </source>
</evidence>
<feature type="transmembrane region" description="Helical" evidence="10">
    <location>
        <begin position="780"/>
        <end position="799"/>
    </location>
</feature>
<dbReference type="InterPro" id="IPR023299">
    <property type="entry name" value="ATPase_P-typ_cyto_dom_N"/>
</dbReference>
<evidence type="ECO:0000256" key="8">
    <source>
        <dbReference type="ARBA" id="ARBA00022989"/>
    </source>
</evidence>
<dbReference type="CDD" id="cd00371">
    <property type="entry name" value="HMA"/>
    <property type="match status" value="1"/>
</dbReference>
<keyword evidence="4 10" id="KW-0479">Metal-binding</keyword>
<dbReference type="InterPro" id="IPR017969">
    <property type="entry name" value="Heavy-metal-associated_CS"/>
</dbReference>
<dbReference type="EMBL" id="MG264610">
    <property type="protein sequence ID" value="AUG32296.1"/>
    <property type="molecule type" value="Genomic_DNA"/>
</dbReference>
<dbReference type="GO" id="GO:0005524">
    <property type="term" value="F:ATP binding"/>
    <property type="evidence" value="ECO:0007669"/>
    <property type="project" value="UniProtKB-UniRule"/>
</dbReference>
<evidence type="ECO:0000256" key="6">
    <source>
        <dbReference type="ARBA" id="ARBA00022840"/>
    </source>
</evidence>
<dbReference type="SUPFAM" id="SSF81653">
    <property type="entry name" value="Calcium ATPase, transduction domain A"/>
    <property type="match status" value="1"/>
</dbReference>
<dbReference type="SUPFAM" id="SSF55008">
    <property type="entry name" value="HMA, heavy metal-associated domain"/>
    <property type="match status" value="1"/>
</dbReference>
<keyword evidence="12" id="KW-0934">Plastid</keyword>
<evidence type="ECO:0000256" key="10">
    <source>
        <dbReference type="RuleBase" id="RU362081"/>
    </source>
</evidence>
<dbReference type="Gene3D" id="3.40.1110.10">
    <property type="entry name" value="Calcium-transporting ATPase, cytoplasmic domain N"/>
    <property type="match status" value="1"/>
</dbReference>
<evidence type="ECO:0000313" key="12">
    <source>
        <dbReference type="EMBL" id="AUG32296.1"/>
    </source>
</evidence>
<organism evidence="12">
    <name type="scientific">Paulinella longichromatophora</name>
    <dbReference type="NCBI Taxonomy" id="1708747"/>
    <lineage>
        <taxon>Eukaryota</taxon>
        <taxon>Sar</taxon>
        <taxon>Rhizaria</taxon>
        <taxon>Cercozoa</taxon>
        <taxon>Imbricatea</taxon>
        <taxon>Silicofilosea</taxon>
        <taxon>Euglyphida</taxon>
        <taxon>Paulinellidae</taxon>
        <taxon>Paulinella</taxon>
    </lineage>
</organism>
<dbReference type="NCBIfam" id="TIGR01494">
    <property type="entry name" value="ATPase_P-type"/>
    <property type="match status" value="1"/>
</dbReference>
<feature type="transmembrane region" description="Helical" evidence="10">
    <location>
        <begin position="422"/>
        <end position="449"/>
    </location>
</feature>
<dbReference type="Gene3D" id="3.30.70.100">
    <property type="match status" value="1"/>
</dbReference>
<dbReference type="GO" id="GO:0055070">
    <property type="term" value="P:copper ion homeostasis"/>
    <property type="evidence" value="ECO:0007669"/>
    <property type="project" value="TreeGrafter"/>
</dbReference>
<dbReference type="InterPro" id="IPR027256">
    <property type="entry name" value="P-typ_ATPase_IB"/>
</dbReference>
<keyword evidence="9 10" id="KW-0472">Membrane</keyword>
<evidence type="ECO:0000256" key="5">
    <source>
        <dbReference type="ARBA" id="ARBA00022741"/>
    </source>
</evidence>
<dbReference type="PANTHER" id="PTHR43520">
    <property type="entry name" value="ATP7, ISOFORM B"/>
    <property type="match status" value="1"/>
</dbReference>
<evidence type="ECO:0000256" key="2">
    <source>
        <dbReference type="ARBA" id="ARBA00006024"/>
    </source>
</evidence>
<keyword evidence="6 10" id="KW-0067">ATP-binding</keyword>
<dbReference type="GO" id="GO:0005507">
    <property type="term" value="F:copper ion binding"/>
    <property type="evidence" value="ECO:0007669"/>
    <property type="project" value="TreeGrafter"/>
</dbReference>
<evidence type="ECO:0000256" key="1">
    <source>
        <dbReference type="ARBA" id="ARBA00004127"/>
    </source>
</evidence>
<dbReference type="AlphaFoldDB" id="A0A2H4ZP38"/>
<dbReference type="PROSITE" id="PS50846">
    <property type="entry name" value="HMA_2"/>
    <property type="match status" value="1"/>
</dbReference>
<keyword evidence="8 10" id="KW-1133">Transmembrane helix</keyword>
<reference evidence="12" key="1">
    <citation type="submission" date="2017-10" db="EMBL/GenBank/DDBJ databases">
        <title>Paulinella longichromatophora chromatophore genome.</title>
        <authorList>
            <person name="Lhee D."/>
            <person name="Yoon H.S."/>
        </authorList>
    </citation>
    <scope>NUCLEOTIDE SEQUENCE</scope>
</reference>
<dbReference type="Gene3D" id="2.70.150.10">
    <property type="entry name" value="Calcium-transporting ATPase, cytoplasmic transduction domain A"/>
    <property type="match status" value="1"/>
</dbReference>
<keyword evidence="3 10" id="KW-0812">Transmembrane</keyword>
<feature type="transmembrane region" description="Helical" evidence="10">
    <location>
        <begin position="362"/>
        <end position="382"/>
    </location>
</feature>
<name>A0A2H4ZP38_9EUKA</name>
<feature type="domain" description="HMA" evidence="11">
    <location>
        <begin position="20"/>
        <end position="94"/>
    </location>
</feature>
<dbReference type="InterPro" id="IPR059000">
    <property type="entry name" value="ATPase_P-type_domA"/>
</dbReference>
<dbReference type="InterPro" id="IPR023298">
    <property type="entry name" value="ATPase_P-typ_TM_dom_sf"/>
</dbReference>
<dbReference type="SUPFAM" id="SSF56784">
    <property type="entry name" value="HAD-like"/>
    <property type="match status" value="1"/>
</dbReference>
<dbReference type="Pfam" id="PF00702">
    <property type="entry name" value="Hydrolase"/>
    <property type="match status" value="1"/>
</dbReference>
<dbReference type="SUPFAM" id="SSF81660">
    <property type="entry name" value="Metal cation-transporting ATPase, ATP-binding domain N"/>
    <property type="match status" value="1"/>
</dbReference>
<dbReference type="GO" id="GO:0043682">
    <property type="term" value="F:P-type divalent copper transporter activity"/>
    <property type="evidence" value="ECO:0007669"/>
    <property type="project" value="TreeGrafter"/>
</dbReference>
<dbReference type="InterPro" id="IPR044492">
    <property type="entry name" value="P_typ_ATPase_HD_dom"/>
</dbReference>
<feature type="transmembrane region" description="Helical" evidence="10">
    <location>
        <begin position="184"/>
        <end position="203"/>
    </location>
</feature>
<keyword evidence="7" id="KW-1278">Translocase</keyword>
<dbReference type="InterPro" id="IPR023214">
    <property type="entry name" value="HAD_sf"/>
</dbReference>
<accession>A0A2H4ZP38</accession>
<dbReference type="PANTHER" id="PTHR43520:SF8">
    <property type="entry name" value="P-TYPE CU(+) TRANSPORTER"/>
    <property type="match status" value="1"/>
</dbReference>
<feature type="transmembrane region" description="Helical" evidence="10">
    <location>
        <begin position="121"/>
        <end position="140"/>
    </location>
</feature>
<dbReference type="GO" id="GO:0012505">
    <property type="term" value="C:endomembrane system"/>
    <property type="evidence" value="ECO:0007669"/>
    <property type="project" value="UniProtKB-SubCell"/>
</dbReference>
<dbReference type="SUPFAM" id="SSF81665">
    <property type="entry name" value="Calcium ATPase, transmembrane domain M"/>
    <property type="match status" value="1"/>
</dbReference>
<dbReference type="InterPro" id="IPR036412">
    <property type="entry name" value="HAD-like_sf"/>
</dbReference>
<comment type="similarity">
    <text evidence="2 10">Belongs to the cation transport ATPase (P-type) (TC 3.A.3) family. Type IB subfamily.</text>
</comment>
<dbReference type="NCBIfam" id="TIGR01525">
    <property type="entry name" value="ATPase-IB_hvy"/>
    <property type="match status" value="1"/>
</dbReference>
<dbReference type="PROSITE" id="PS00154">
    <property type="entry name" value="ATPASE_E1_E2"/>
    <property type="match status" value="1"/>
</dbReference>
<evidence type="ECO:0000256" key="4">
    <source>
        <dbReference type="ARBA" id="ARBA00022723"/>
    </source>
</evidence>
<dbReference type="PROSITE" id="PS01047">
    <property type="entry name" value="HMA_1"/>
    <property type="match status" value="1"/>
</dbReference>
<dbReference type="FunFam" id="2.70.150.10:FF:000002">
    <property type="entry name" value="Copper-transporting ATPase 1, putative"/>
    <property type="match status" value="1"/>
</dbReference>
<evidence type="ECO:0000259" key="11">
    <source>
        <dbReference type="PROSITE" id="PS50846"/>
    </source>
</evidence>
<feature type="transmembrane region" description="Helical" evidence="10">
    <location>
        <begin position="146"/>
        <end position="163"/>
    </location>
</feature>
<comment type="subcellular location">
    <subcellularLocation>
        <location evidence="1">Endomembrane system</location>
        <topology evidence="1">Multi-pass membrane protein</topology>
    </subcellularLocation>
    <subcellularLocation>
        <location evidence="10">Membrane</location>
    </subcellularLocation>
</comment>
<gene>
    <name evidence="12" type="ORF">PLO_299</name>
</gene>
<feature type="transmembrane region" description="Helical" evidence="10">
    <location>
        <begin position="750"/>
        <end position="774"/>
    </location>
</feature>
<dbReference type="Pfam" id="PF00403">
    <property type="entry name" value="HMA"/>
    <property type="match status" value="1"/>
</dbReference>
<dbReference type="InterPro" id="IPR006121">
    <property type="entry name" value="HMA_dom"/>
</dbReference>
<dbReference type="SFLD" id="SFLDG00002">
    <property type="entry name" value="C1.7:_P-type_atpase_like"/>
    <property type="match status" value="1"/>
</dbReference>
<dbReference type="InterPro" id="IPR036163">
    <property type="entry name" value="HMA_dom_sf"/>
</dbReference>